<dbReference type="OrthoDB" id="3202607at2759"/>
<feature type="non-terminal residue" evidence="1">
    <location>
        <position position="1"/>
    </location>
</feature>
<accession>A0A6A4GRV8</accession>
<dbReference type="AlphaFoldDB" id="A0A6A4GRV8"/>
<name>A0A6A4GRV8_9AGAR</name>
<organism evidence="1 2">
    <name type="scientific">Gymnopus androsaceus JB14</name>
    <dbReference type="NCBI Taxonomy" id="1447944"/>
    <lineage>
        <taxon>Eukaryota</taxon>
        <taxon>Fungi</taxon>
        <taxon>Dikarya</taxon>
        <taxon>Basidiomycota</taxon>
        <taxon>Agaricomycotina</taxon>
        <taxon>Agaricomycetes</taxon>
        <taxon>Agaricomycetidae</taxon>
        <taxon>Agaricales</taxon>
        <taxon>Marasmiineae</taxon>
        <taxon>Omphalotaceae</taxon>
        <taxon>Gymnopus</taxon>
    </lineage>
</organism>
<evidence type="ECO:0000313" key="2">
    <source>
        <dbReference type="Proteomes" id="UP000799118"/>
    </source>
</evidence>
<dbReference type="Proteomes" id="UP000799118">
    <property type="component" value="Unassembled WGS sequence"/>
</dbReference>
<evidence type="ECO:0008006" key="3">
    <source>
        <dbReference type="Google" id="ProtNLM"/>
    </source>
</evidence>
<keyword evidence="2" id="KW-1185">Reference proteome</keyword>
<reference evidence="1" key="1">
    <citation type="journal article" date="2019" name="Environ. Microbiol.">
        <title>Fungal ecological strategies reflected in gene transcription - a case study of two litter decomposers.</title>
        <authorList>
            <person name="Barbi F."/>
            <person name="Kohler A."/>
            <person name="Barry K."/>
            <person name="Baskaran P."/>
            <person name="Daum C."/>
            <person name="Fauchery L."/>
            <person name="Ihrmark K."/>
            <person name="Kuo A."/>
            <person name="LaButti K."/>
            <person name="Lipzen A."/>
            <person name="Morin E."/>
            <person name="Grigoriev I.V."/>
            <person name="Henrissat B."/>
            <person name="Lindahl B."/>
            <person name="Martin F."/>
        </authorList>
    </citation>
    <scope>NUCLEOTIDE SEQUENCE</scope>
    <source>
        <strain evidence="1">JB14</strain>
    </source>
</reference>
<dbReference type="Gene3D" id="3.60.130.30">
    <property type="match status" value="1"/>
</dbReference>
<dbReference type="EMBL" id="ML769757">
    <property type="protein sequence ID" value="KAE9388176.1"/>
    <property type="molecule type" value="Genomic_DNA"/>
</dbReference>
<sequence length="283" mass="31509">IVDREDRVISVLAGNPSNPHWPAAMKELETKIMKSRANMSFSEKQKKNKRGPYPSVSVGNSFGGGSKRPGAMAFHSKTNMLILMSLISSPGFQRLMGFANSMFKDFAANTFGLYRDNLNTLFASDSHLKRWLGNSVFAGCSFNLGPYTVSWPHTNNYNLAFGWCAITALGSFNPDCGGHLILWDLGLIIRFPPGSTILIPSALLTHSNIPIAENELRYSIIQYSSSGLFRWVYNGFMSDKDFEEKATPEQKKKREADKKERWGNGLRMFSLLGDICKAAESSL</sequence>
<evidence type="ECO:0000313" key="1">
    <source>
        <dbReference type="EMBL" id="KAE9388176.1"/>
    </source>
</evidence>
<protein>
    <recommendedName>
        <fullName evidence="3">2OGFeDO JBP1/TET oxygenase domain-containing protein</fullName>
    </recommendedName>
</protein>
<proteinExistence type="predicted"/>
<gene>
    <name evidence="1" type="ORF">BT96DRAFT_836639</name>
</gene>